<protein>
    <submittedName>
        <fullName evidence="3">Uncharacterized protein</fullName>
    </submittedName>
</protein>
<dbReference type="InterPro" id="IPR035992">
    <property type="entry name" value="Ricin_B-like_lectins"/>
</dbReference>
<organism evidence="3 4">
    <name type="scientific">Passalora fulva</name>
    <name type="common">Tomato leaf mold</name>
    <name type="synonym">Cladosporium fulvum</name>
    <dbReference type="NCBI Taxonomy" id="5499"/>
    <lineage>
        <taxon>Eukaryota</taxon>
        <taxon>Fungi</taxon>
        <taxon>Dikarya</taxon>
        <taxon>Ascomycota</taxon>
        <taxon>Pezizomycotina</taxon>
        <taxon>Dothideomycetes</taxon>
        <taxon>Dothideomycetidae</taxon>
        <taxon>Mycosphaerellales</taxon>
        <taxon>Mycosphaerellaceae</taxon>
        <taxon>Fulvia</taxon>
    </lineage>
</organism>
<evidence type="ECO:0000313" key="4">
    <source>
        <dbReference type="Proteomes" id="UP000756132"/>
    </source>
</evidence>
<dbReference type="OMA" id="YATDYYI"/>
<feature type="transmembrane region" description="Helical" evidence="2">
    <location>
        <begin position="276"/>
        <end position="295"/>
    </location>
</feature>
<keyword evidence="2" id="KW-0472">Membrane</keyword>
<dbReference type="AlphaFoldDB" id="A0A9Q8LGT5"/>
<reference evidence="3" key="1">
    <citation type="submission" date="2021-12" db="EMBL/GenBank/DDBJ databases">
        <authorList>
            <person name="Zaccaron A."/>
            <person name="Stergiopoulos I."/>
        </authorList>
    </citation>
    <scope>NUCLEOTIDE SEQUENCE</scope>
    <source>
        <strain evidence="3">Race5_Kim</strain>
    </source>
</reference>
<sequence>MSNVLGSANTGLQPDTWYSIQSYATDYYIGVGNSSSISQVSSGTDDTSLWQFLSGSTSASYAIRSKSSEGLYCLYPGPTLQECSSTSAQYRVFAAASDEGANIFVPSTESDDAGLYVSSDSSQGDAVETAELDPLNVDEVELLFAISSVSAVDTSAYPTALPSPSSTSTSSSGSNATTRTSSTSQSSRSVTPTPSSSSSSSSTSEDTSSTSAPTSDAPAAPSTASSTITITQDAPVTDAAVPTTSTVLVDPSDTLATTAPSAEPSGVELSTGAGNVFGVSGLLVGMVAAVVGLWVI</sequence>
<evidence type="ECO:0000313" key="3">
    <source>
        <dbReference type="EMBL" id="UJO17182.1"/>
    </source>
</evidence>
<name>A0A9Q8LGT5_PASFU</name>
<keyword evidence="2" id="KW-1133">Transmembrane helix</keyword>
<dbReference type="Proteomes" id="UP000756132">
    <property type="component" value="Chromosome 5"/>
</dbReference>
<keyword evidence="4" id="KW-1185">Reference proteome</keyword>
<feature type="region of interest" description="Disordered" evidence="1">
    <location>
        <begin position="156"/>
        <end position="231"/>
    </location>
</feature>
<keyword evidence="2" id="KW-0812">Transmembrane</keyword>
<dbReference type="GeneID" id="71986458"/>
<dbReference type="EMBL" id="CP090167">
    <property type="protein sequence ID" value="UJO17182.1"/>
    <property type="molecule type" value="Genomic_DNA"/>
</dbReference>
<feature type="compositionally biased region" description="Low complexity" evidence="1">
    <location>
        <begin position="156"/>
        <end position="229"/>
    </location>
</feature>
<dbReference type="RefSeq" id="XP_047761548.1">
    <property type="nucleotide sequence ID" value="XM_047905728.1"/>
</dbReference>
<evidence type="ECO:0000256" key="1">
    <source>
        <dbReference type="SAM" id="MobiDB-lite"/>
    </source>
</evidence>
<evidence type="ECO:0000256" key="2">
    <source>
        <dbReference type="SAM" id="Phobius"/>
    </source>
</evidence>
<gene>
    <name evidence="3" type="ORF">CLAFUR5_06580</name>
</gene>
<dbReference type="KEGG" id="ffu:CLAFUR5_06580"/>
<dbReference type="SUPFAM" id="SSF50370">
    <property type="entry name" value="Ricin B-like lectins"/>
    <property type="match status" value="1"/>
</dbReference>
<proteinExistence type="predicted"/>
<dbReference type="OrthoDB" id="3648748at2759"/>
<accession>A0A9Q8LGT5</accession>
<reference evidence="3" key="2">
    <citation type="journal article" date="2022" name="Microb. Genom.">
        <title>A chromosome-scale genome assembly of the tomato pathogen Cladosporium fulvum reveals a compartmentalized genome architecture and the presence of a dispensable chromosome.</title>
        <authorList>
            <person name="Zaccaron A.Z."/>
            <person name="Chen L.H."/>
            <person name="Samaras A."/>
            <person name="Stergiopoulos I."/>
        </authorList>
    </citation>
    <scope>NUCLEOTIDE SEQUENCE</scope>
    <source>
        <strain evidence="3">Race5_Kim</strain>
    </source>
</reference>